<evidence type="ECO:0000256" key="1">
    <source>
        <dbReference type="ARBA" id="ARBA00023122"/>
    </source>
</evidence>
<dbReference type="EMBL" id="LFWV01000027">
    <property type="protein sequence ID" value="KON31729.1"/>
    <property type="molecule type" value="Genomic_DNA"/>
</dbReference>
<dbReference type="SUPFAM" id="SSF54631">
    <property type="entry name" value="CBS-domain pair"/>
    <property type="match status" value="1"/>
</dbReference>
<protein>
    <recommendedName>
        <fullName evidence="7">CBS domain-containing protein</fullName>
    </recommendedName>
</protein>
<dbReference type="PROSITE" id="PS51371">
    <property type="entry name" value="CBS"/>
    <property type="match status" value="2"/>
</dbReference>
<gene>
    <name evidence="5" type="ORF">AC478_02360</name>
</gene>
<dbReference type="Pfam" id="PF00571">
    <property type="entry name" value="CBS"/>
    <property type="match status" value="2"/>
</dbReference>
<dbReference type="PANTHER" id="PTHR43080:SF2">
    <property type="entry name" value="CBS DOMAIN-CONTAINING PROTEIN"/>
    <property type="match status" value="1"/>
</dbReference>
<dbReference type="InterPro" id="IPR046342">
    <property type="entry name" value="CBS_dom_sf"/>
</dbReference>
<organism evidence="5 6">
    <name type="scientific">miscellaneous Crenarchaeota group-1 archaeon SG8-32-3</name>
    <dbReference type="NCBI Taxonomy" id="1685125"/>
    <lineage>
        <taxon>Archaea</taxon>
        <taxon>Candidatus Bathyarchaeota</taxon>
        <taxon>MCG-1</taxon>
    </lineage>
</organism>
<name>A0A0M0BTE9_9ARCH</name>
<evidence type="ECO:0000256" key="2">
    <source>
        <dbReference type="PROSITE-ProRule" id="PRU00703"/>
    </source>
</evidence>
<dbReference type="PROSITE" id="PS51901">
    <property type="entry name" value="ACP_MB"/>
    <property type="match status" value="1"/>
</dbReference>
<comment type="caution">
    <text evidence="5">The sequence shown here is derived from an EMBL/GenBank/DDBJ whole genome shotgun (WGS) entry which is preliminary data.</text>
</comment>
<sequence>MVVKDIMSSPVVTLDEDATSNKVATLMEENDLGCVIVSNKAGKPVGIITERDLVVRVLAKNLMPDATKANEIMTSPLVTIQPEATISEAARRMSRLDIRRLGVIYKDNLVGVISSRDILGVMPELIEIIQERTRIEDAVQAQETGDEDTPLSGYCDRCGVFSENLRDIDGQNLCEDCRIELET</sequence>
<proteinExistence type="predicted"/>
<feature type="domain" description="CBS" evidence="3">
    <location>
        <begin position="7"/>
        <end position="66"/>
    </location>
</feature>
<dbReference type="AlphaFoldDB" id="A0A0M0BTE9"/>
<evidence type="ECO:0008006" key="7">
    <source>
        <dbReference type="Google" id="ProtNLM"/>
    </source>
</evidence>
<dbReference type="Gene3D" id="3.10.580.10">
    <property type="entry name" value="CBS-domain"/>
    <property type="match status" value="1"/>
</dbReference>
<dbReference type="InterPro" id="IPR044065">
    <property type="entry name" value="ACP_MB"/>
</dbReference>
<dbReference type="SMART" id="SM00116">
    <property type="entry name" value="CBS"/>
    <property type="match status" value="2"/>
</dbReference>
<feature type="domain" description="CBS" evidence="3">
    <location>
        <begin position="73"/>
        <end position="128"/>
    </location>
</feature>
<reference evidence="6" key="1">
    <citation type="submission" date="2015-06" db="EMBL/GenBank/DDBJ databases">
        <title>New insights into the roles of widespread benthic archaea in carbon and nitrogen cycling.</title>
        <authorList>
            <person name="Lazar C.S."/>
            <person name="Baker B.J."/>
            <person name="Seitz K.W."/>
            <person name="Hyde A.S."/>
            <person name="Dick G.J."/>
            <person name="Hinrichs K.-U."/>
            <person name="Teske A.P."/>
        </authorList>
    </citation>
    <scope>NUCLEOTIDE SEQUENCE [LARGE SCALE GENOMIC DNA]</scope>
</reference>
<dbReference type="PANTHER" id="PTHR43080">
    <property type="entry name" value="CBS DOMAIN-CONTAINING PROTEIN CBSX3, MITOCHONDRIAL"/>
    <property type="match status" value="1"/>
</dbReference>
<evidence type="ECO:0000313" key="5">
    <source>
        <dbReference type="EMBL" id="KON31729.1"/>
    </source>
</evidence>
<keyword evidence="1 2" id="KW-0129">CBS domain</keyword>
<dbReference type="InterPro" id="IPR051257">
    <property type="entry name" value="Diverse_CBS-Domain"/>
</dbReference>
<evidence type="ECO:0000313" key="6">
    <source>
        <dbReference type="Proteomes" id="UP000054016"/>
    </source>
</evidence>
<dbReference type="Proteomes" id="UP000054016">
    <property type="component" value="Unassembled WGS sequence"/>
</dbReference>
<dbReference type="InterPro" id="IPR000644">
    <property type="entry name" value="CBS_dom"/>
</dbReference>
<evidence type="ECO:0000259" key="4">
    <source>
        <dbReference type="PROSITE" id="PS51901"/>
    </source>
</evidence>
<evidence type="ECO:0000259" key="3">
    <source>
        <dbReference type="PROSITE" id="PS51371"/>
    </source>
</evidence>
<accession>A0A0M0BTE9</accession>
<feature type="domain" description="ACP-type MB" evidence="4">
    <location>
        <begin position="150"/>
        <end position="183"/>
    </location>
</feature>